<protein>
    <recommendedName>
        <fullName evidence="5">Transmembrane protein</fullName>
    </recommendedName>
</protein>
<feature type="transmembrane region" description="Helical" evidence="2">
    <location>
        <begin position="89"/>
        <end position="107"/>
    </location>
</feature>
<feature type="region of interest" description="Disordered" evidence="1">
    <location>
        <begin position="34"/>
        <end position="69"/>
    </location>
</feature>
<evidence type="ECO:0000313" key="3">
    <source>
        <dbReference type="EMBL" id="KXJ96148.1"/>
    </source>
</evidence>
<keyword evidence="2" id="KW-0812">Transmembrane</keyword>
<keyword evidence="4" id="KW-1185">Reference proteome</keyword>
<sequence>MVTGRHDEMASRRCGTRTRFRILEAVNREDTHSQMFGIRSVADHPQKRKRAQGPTSSSPADTRHHDNSKGARVDIACSVVRLGIPMGCWTGSTFLFFILHFGLWGVLKVATHTRSIASWSWTKMKNKKHKDPDVFPFS</sequence>
<name>A0A136JGB4_9PEZI</name>
<dbReference type="EMBL" id="KQ964246">
    <property type="protein sequence ID" value="KXJ96148.1"/>
    <property type="molecule type" value="Genomic_DNA"/>
</dbReference>
<keyword evidence="2" id="KW-0472">Membrane</keyword>
<evidence type="ECO:0000313" key="4">
    <source>
        <dbReference type="Proteomes" id="UP000070501"/>
    </source>
</evidence>
<evidence type="ECO:0008006" key="5">
    <source>
        <dbReference type="Google" id="ProtNLM"/>
    </source>
</evidence>
<accession>A0A136JGB4</accession>
<dbReference type="InParanoid" id="A0A136JGB4"/>
<dbReference type="Proteomes" id="UP000070501">
    <property type="component" value="Unassembled WGS sequence"/>
</dbReference>
<dbReference type="AlphaFoldDB" id="A0A136JGB4"/>
<reference evidence="4" key="1">
    <citation type="submission" date="2016-02" db="EMBL/GenBank/DDBJ databases">
        <title>Draft genome sequence of Microdochium bolleyi, a fungal endophyte of beachgrass.</title>
        <authorList>
            <consortium name="DOE Joint Genome Institute"/>
            <person name="David A.S."/>
            <person name="May G."/>
            <person name="Haridas S."/>
            <person name="Lim J."/>
            <person name="Wang M."/>
            <person name="Labutti K."/>
            <person name="Lipzen A."/>
            <person name="Barry K."/>
            <person name="Grigoriev I.V."/>
        </authorList>
    </citation>
    <scope>NUCLEOTIDE SEQUENCE [LARGE SCALE GENOMIC DNA]</scope>
    <source>
        <strain evidence="4">J235TASD1</strain>
    </source>
</reference>
<evidence type="ECO:0000256" key="2">
    <source>
        <dbReference type="SAM" id="Phobius"/>
    </source>
</evidence>
<evidence type="ECO:0000256" key="1">
    <source>
        <dbReference type="SAM" id="MobiDB-lite"/>
    </source>
</evidence>
<proteinExistence type="predicted"/>
<keyword evidence="2" id="KW-1133">Transmembrane helix</keyword>
<organism evidence="3 4">
    <name type="scientific">Microdochium bolleyi</name>
    <dbReference type="NCBI Taxonomy" id="196109"/>
    <lineage>
        <taxon>Eukaryota</taxon>
        <taxon>Fungi</taxon>
        <taxon>Dikarya</taxon>
        <taxon>Ascomycota</taxon>
        <taxon>Pezizomycotina</taxon>
        <taxon>Sordariomycetes</taxon>
        <taxon>Xylariomycetidae</taxon>
        <taxon>Xylariales</taxon>
        <taxon>Microdochiaceae</taxon>
        <taxon>Microdochium</taxon>
    </lineage>
</organism>
<gene>
    <name evidence="3" type="ORF">Micbo1qcDRAFT_31244</name>
</gene>